<feature type="region of interest" description="Disordered" evidence="3">
    <location>
        <begin position="97"/>
        <end position="158"/>
    </location>
</feature>
<evidence type="ECO:0000313" key="4">
    <source>
        <dbReference type="EMBL" id="OWR42450.1"/>
    </source>
</evidence>
<dbReference type="GO" id="GO:0017054">
    <property type="term" value="C:negative cofactor 2 complex"/>
    <property type="evidence" value="ECO:0007669"/>
    <property type="project" value="TreeGrafter"/>
</dbReference>
<feature type="compositionally biased region" description="Low complexity" evidence="3">
    <location>
        <begin position="103"/>
        <end position="118"/>
    </location>
</feature>
<keyword evidence="2" id="KW-0539">Nucleus</keyword>
<dbReference type="Pfam" id="PF00808">
    <property type="entry name" value="CBFD_NFYB_HMF"/>
    <property type="match status" value="1"/>
</dbReference>
<dbReference type="InterPro" id="IPR003958">
    <property type="entry name" value="CBFA_NFYB_domain"/>
</dbReference>
<dbReference type="KEGG" id="dpl:KGM_201651"/>
<proteinExistence type="predicted"/>
<reference evidence="4 5" key="1">
    <citation type="journal article" date="2011" name="Cell">
        <title>The monarch butterfly genome yields insights into long-distance migration.</title>
        <authorList>
            <person name="Zhan S."/>
            <person name="Merlin C."/>
            <person name="Boore J.L."/>
            <person name="Reppert S.M."/>
        </authorList>
    </citation>
    <scope>NUCLEOTIDE SEQUENCE [LARGE SCALE GENOMIC DNA]</scope>
    <source>
        <strain evidence="4">F-2</strain>
    </source>
</reference>
<dbReference type="SUPFAM" id="SSF47113">
    <property type="entry name" value="Histone-fold"/>
    <property type="match status" value="1"/>
</dbReference>
<evidence type="ECO:0000256" key="1">
    <source>
        <dbReference type="ARBA" id="ARBA00004123"/>
    </source>
</evidence>
<organism evidence="4 5">
    <name type="scientific">Danaus plexippus plexippus</name>
    <dbReference type="NCBI Taxonomy" id="278856"/>
    <lineage>
        <taxon>Eukaryota</taxon>
        <taxon>Metazoa</taxon>
        <taxon>Ecdysozoa</taxon>
        <taxon>Arthropoda</taxon>
        <taxon>Hexapoda</taxon>
        <taxon>Insecta</taxon>
        <taxon>Pterygota</taxon>
        <taxon>Neoptera</taxon>
        <taxon>Endopterygota</taxon>
        <taxon>Lepidoptera</taxon>
        <taxon>Glossata</taxon>
        <taxon>Ditrysia</taxon>
        <taxon>Papilionoidea</taxon>
        <taxon>Nymphalidae</taxon>
        <taxon>Danainae</taxon>
        <taxon>Danaini</taxon>
        <taxon>Danaina</taxon>
        <taxon>Danaus</taxon>
        <taxon>Danaus</taxon>
    </lineage>
</organism>
<gene>
    <name evidence="4" type="ORF">KGM_201651</name>
</gene>
<dbReference type="FunFam" id="1.10.20.10:FF:000074">
    <property type="entry name" value="dr1-associated corepressor"/>
    <property type="match status" value="1"/>
</dbReference>
<dbReference type="eggNOG" id="KOG1659">
    <property type="taxonomic scope" value="Eukaryota"/>
</dbReference>
<dbReference type="EMBL" id="AGBW02013982">
    <property type="protein sequence ID" value="OWR42450.1"/>
    <property type="molecule type" value="Genomic_DNA"/>
</dbReference>
<dbReference type="PANTHER" id="PTHR10252">
    <property type="entry name" value="HISTONE-LIKE TRANSCRIPTION FACTOR CCAAT-RELATED"/>
    <property type="match status" value="1"/>
</dbReference>
<dbReference type="GO" id="GO:0001046">
    <property type="term" value="F:core promoter sequence-specific DNA binding"/>
    <property type="evidence" value="ECO:0007669"/>
    <property type="project" value="TreeGrafter"/>
</dbReference>
<feature type="compositionally biased region" description="Basic and acidic residues" evidence="3">
    <location>
        <begin position="144"/>
        <end position="158"/>
    </location>
</feature>
<dbReference type="AlphaFoldDB" id="A0A212ELS4"/>
<sequence>MPSKKRKYNARFPAGRIKKIMQTDEEVGKVAQAVPIIISRTLELFVESLLSKAMQVTITRNAKTLSPSHVKQCILAETRFDFLRDLVKNIPDVTAAEEREMMSGESSPNSSSRLSDTSVPQRVVRQDSNSSSSSDIRLQVAPPKELKRRLSVDTEKKPDTVTESAIDLTKKIDEKPVVTANFYQETLLTDEVQHKSVIKVNPTYTSPQPSTSSFSTLTTVEPVPRLELAVPKPEQSPVYYLDVRQNPQKPRTPVTPILNIDFTKNFTKPEIKVLDTSAATMVGGRNDKKPQRQSARAARDVRKSDTKLVPAVVDVDHLNSGNLQIDEDYDT</sequence>
<dbReference type="STRING" id="278856.A0A212ELS4"/>
<dbReference type="Gene3D" id="1.10.20.10">
    <property type="entry name" value="Histone, subunit A"/>
    <property type="match status" value="1"/>
</dbReference>
<dbReference type="InterPro" id="IPR050568">
    <property type="entry name" value="Transcr_DNA_Rep_Reg"/>
</dbReference>
<name>A0A212ELS4_DANPL</name>
<dbReference type="OrthoDB" id="653904at2759"/>
<dbReference type="CDD" id="cd22906">
    <property type="entry name" value="HFD_DRAP1"/>
    <property type="match status" value="1"/>
</dbReference>
<protein>
    <submittedName>
        <fullName evidence="4">Uncharacterized protein</fullName>
    </submittedName>
</protein>
<dbReference type="PANTHER" id="PTHR10252:SF5">
    <property type="entry name" value="DR1-ASSOCIATED COREPRESSOR"/>
    <property type="match status" value="1"/>
</dbReference>
<dbReference type="InterPro" id="IPR009072">
    <property type="entry name" value="Histone-fold"/>
</dbReference>
<dbReference type="GO" id="GO:0016251">
    <property type="term" value="F:RNA polymerase II general transcription initiation factor activity"/>
    <property type="evidence" value="ECO:0007669"/>
    <property type="project" value="TreeGrafter"/>
</dbReference>
<keyword evidence="5" id="KW-1185">Reference proteome</keyword>
<comment type="subcellular location">
    <subcellularLocation>
        <location evidence="1">Nucleus</location>
    </subcellularLocation>
</comment>
<comment type="caution">
    <text evidence="4">The sequence shown here is derived from an EMBL/GenBank/DDBJ whole genome shotgun (WGS) entry which is preliminary data.</text>
</comment>
<dbReference type="Proteomes" id="UP000007151">
    <property type="component" value="Unassembled WGS sequence"/>
</dbReference>
<evidence type="ECO:0000256" key="3">
    <source>
        <dbReference type="SAM" id="MobiDB-lite"/>
    </source>
</evidence>
<evidence type="ECO:0000313" key="5">
    <source>
        <dbReference type="Proteomes" id="UP000007151"/>
    </source>
</evidence>
<accession>A0A212ELS4</accession>
<dbReference type="GO" id="GO:0046982">
    <property type="term" value="F:protein heterodimerization activity"/>
    <property type="evidence" value="ECO:0007669"/>
    <property type="project" value="InterPro"/>
</dbReference>
<feature type="region of interest" description="Disordered" evidence="3">
    <location>
        <begin position="282"/>
        <end position="304"/>
    </location>
</feature>
<evidence type="ECO:0000256" key="2">
    <source>
        <dbReference type="ARBA" id="ARBA00023242"/>
    </source>
</evidence>